<keyword evidence="6 10" id="KW-0418">Kinase</keyword>
<name>A0ABZ2K588_9BACT</name>
<evidence type="ECO:0000256" key="10">
    <source>
        <dbReference type="PIRNR" id="PIRNR000706"/>
    </source>
</evidence>
<evidence type="ECO:0000256" key="5">
    <source>
        <dbReference type="ARBA" id="ARBA00022741"/>
    </source>
</evidence>
<dbReference type="InterPro" id="IPR051678">
    <property type="entry name" value="AGP_Transferase"/>
</dbReference>
<evidence type="ECO:0000256" key="2">
    <source>
        <dbReference type="ARBA" id="ARBA00012193"/>
    </source>
</evidence>
<dbReference type="Gene3D" id="3.30.200.20">
    <property type="entry name" value="Phosphorylase Kinase, domain 1"/>
    <property type="match status" value="1"/>
</dbReference>
<comment type="similarity">
    <text evidence="1 10">Belongs to the aminoglycoside phosphotransferase family.</text>
</comment>
<evidence type="ECO:0000256" key="9">
    <source>
        <dbReference type="ARBA" id="ARBA00048925"/>
    </source>
</evidence>
<accession>A0ABZ2K588</accession>
<dbReference type="InterPro" id="IPR011009">
    <property type="entry name" value="Kinase-like_dom_sf"/>
</dbReference>
<keyword evidence="8 10" id="KW-0046">Antibiotic resistance</keyword>
<dbReference type="InterPro" id="IPR002575">
    <property type="entry name" value="Aminoglycoside_PTrfase"/>
</dbReference>
<evidence type="ECO:0000256" key="3">
    <source>
        <dbReference type="ARBA" id="ARBA00017903"/>
    </source>
</evidence>
<protein>
    <recommendedName>
        <fullName evidence="3">Aminoglycoside 3'-phosphotransferase</fullName>
        <ecNumber evidence="2">2.7.1.95</ecNumber>
    </recommendedName>
</protein>
<dbReference type="Gene3D" id="3.90.1200.10">
    <property type="match status" value="1"/>
</dbReference>
<dbReference type="PANTHER" id="PTHR21310">
    <property type="entry name" value="AMINOGLYCOSIDE PHOSPHOTRANSFERASE-RELATED-RELATED"/>
    <property type="match status" value="1"/>
</dbReference>
<evidence type="ECO:0000256" key="7">
    <source>
        <dbReference type="ARBA" id="ARBA00022840"/>
    </source>
</evidence>
<dbReference type="CDD" id="cd05150">
    <property type="entry name" value="APH"/>
    <property type="match status" value="1"/>
</dbReference>
<keyword evidence="5 10" id="KW-0547">Nucleotide-binding</keyword>
<dbReference type="PIRSF" id="PIRSF000706">
    <property type="entry name" value="Kanamycin_kin"/>
    <property type="match status" value="1"/>
</dbReference>
<organism evidence="12 13">
    <name type="scientific">Pendulispora brunnea</name>
    <dbReference type="NCBI Taxonomy" id="2905690"/>
    <lineage>
        <taxon>Bacteria</taxon>
        <taxon>Pseudomonadati</taxon>
        <taxon>Myxococcota</taxon>
        <taxon>Myxococcia</taxon>
        <taxon>Myxococcales</taxon>
        <taxon>Sorangiineae</taxon>
        <taxon>Pendulisporaceae</taxon>
        <taxon>Pendulispora</taxon>
    </lineage>
</organism>
<evidence type="ECO:0000256" key="8">
    <source>
        <dbReference type="ARBA" id="ARBA00023251"/>
    </source>
</evidence>
<dbReference type="Pfam" id="PF01636">
    <property type="entry name" value="APH"/>
    <property type="match status" value="1"/>
</dbReference>
<evidence type="ECO:0000256" key="1">
    <source>
        <dbReference type="ARBA" id="ARBA00006219"/>
    </source>
</evidence>
<sequence>MTSLPQYSRYTWIPVTIGKSGAQVYRLDDDTRRPRLYAKSASRSTQPDVAEGLTQEAARLTWLADQGIPAAEVVELRSDGDGTWLITRALPGRSAAEIWPSAQPGAIAEAMADIARRLHALPTAGCPFDQRLSRIILEAEQRAAAGLVDLEDLDDVRAGWTVEQLLRELHAARPQYEDVVVCHGDFCLPNVLVADDGATVTGLLDVGRLGLADRYADLALMSRSLASPMNEQYGDDDVRRFFARYGADATDERIAFYRLLDEFY</sequence>
<dbReference type="EMBL" id="CP089982">
    <property type="protein sequence ID" value="WXA92300.1"/>
    <property type="molecule type" value="Genomic_DNA"/>
</dbReference>
<dbReference type="NCBIfam" id="NF033068">
    <property type="entry name" value="APH_3p"/>
    <property type="match status" value="1"/>
</dbReference>
<gene>
    <name evidence="12" type="ORF">LZC95_38325</name>
</gene>
<dbReference type="SUPFAM" id="SSF56112">
    <property type="entry name" value="Protein kinase-like (PK-like)"/>
    <property type="match status" value="1"/>
</dbReference>
<comment type="catalytic activity">
    <reaction evidence="9">
        <text>kanamycin A + ATP = kanamycin 3'-phosphate + ADP + H(+)</text>
        <dbReference type="Rhea" id="RHEA:24256"/>
        <dbReference type="ChEBI" id="CHEBI:15378"/>
        <dbReference type="ChEBI" id="CHEBI:30616"/>
        <dbReference type="ChEBI" id="CHEBI:57909"/>
        <dbReference type="ChEBI" id="CHEBI:58214"/>
        <dbReference type="ChEBI" id="CHEBI:456216"/>
        <dbReference type="EC" id="2.7.1.95"/>
    </reaction>
</comment>
<dbReference type="EC" id="2.7.1.95" evidence="2"/>
<evidence type="ECO:0000313" key="13">
    <source>
        <dbReference type="Proteomes" id="UP001379533"/>
    </source>
</evidence>
<evidence type="ECO:0000256" key="6">
    <source>
        <dbReference type="ARBA" id="ARBA00022777"/>
    </source>
</evidence>
<dbReference type="PANTHER" id="PTHR21310:SF41">
    <property type="entry name" value="3'-PHOSPHOTRANSFERASE, PUTATIVE-RELATED"/>
    <property type="match status" value="1"/>
</dbReference>
<dbReference type="RefSeq" id="WP_394842917.1">
    <property type="nucleotide sequence ID" value="NZ_CP089982.1"/>
</dbReference>
<keyword evidence="7 10" id="KW-0067">ATP-binding</keyword>
<dbReference type="Proteomes" id="UP001379533">
    <property type="component" value="Chromosome"/>
</dbReference>
<reference evidence="12 13" key="1">
    <citation type="submission" date="2021-12" db="EMBL/GenBank/DDBJ databases">
        <title>Discovery of the Pendulisporaceae a myxobacterial family with distinct sporulation behavior and unique specialized metabolism.</title>
        <authorList>
            <person name="Garcia R."/>
            <person name="Popoff A."/>
            <person name="Bader C.D."/>
            <person name="Loehr J."/>
            <person name="Walesch S."/>
            <person name="Walt C."/>
            <person name="Boldt J."/>
            <person name="Bunk B."/>
            <person name="Haeckl F.J.F.P.J."/>
            <person name="Gunesch A.P."/>
            <person name="Birkelbach J."/>
            <person name="Nuebel U."/>
            <person name="Pietschmann T."/>
            <person name="Bach T."/>
            <person name="Mueller R."/>
        </authorList>
    </citation>
    <scope>NUCLEOTIDE SEQUENCE [LARGE SCALE GENOMIC DNA]</scope>
    <source>
        <strain evidence="12 13">MSr12523</strain>
    </source>
</reference>
<feature type="domain" description="Aminoglycoside phosphotransferase" evidence="11">
    <location>
        <begin position="18"/>
        <end position="252"/>
    </location>
</feature>
<evidence type="ECO:0000256" key="4">
    <source>
        <dbReference type="ARBA" id="ARBA00022679"/>
    </source>
</evidence>
<keyword evidence="13" id="KW-1185">Reference proteome</keyword>
<keyword evidence="4 10" id="KW-0808">Transferase</keyword>
<dbReference type="InterPro" id="IPR024165">
    <property type="entry name" value="Kan/Strep_kinase"/>
</dbReference>
<evidence type="ECO:0000313" key="12">
    <source>
        <dbReference type="EMBL" id="WXA92300.1"/>
    </source>
</evidence>
<proteinExistence type="inferred from homology"/>
<evidence type="ECO:0000259" key="11">
    <source>
        <dbReference type="Pfam" id="PF01636"/>
    </source>
</evidence>